<dbReference type="Pfam" id="PF07876">
    <property type="entry name" value="Dabb"/>
    <property type="match status" value="2"/>
</dbReference>
<feature type="domain" description="Stress-response A/B barrel" evidence="3">
    <location>
        <begin position="69"/>
        <end position="163"/>
    </location>
</feature>
<comment type="caution">
    <text evidence="4">The sequence shown here is derived from an EMBL/GenBank/DDBJ whole genome shotgun (WGS) entry which is preliminary data.</text>
</comment>
<accession>A0A9Q0GCI4</accession>
<proteinExistence type="predicted"/>
<dbReference type="AlphaFoldDB" id="A0A9Q0GCI4"/>
<sequence>MLCRRASRARHLLPHFSLSRTTPQTPTPTPEQSPLSLLLSSILSTILPNYPTYPRTMSTTTTTTTTTTVDHIVLLKVKDDTDPSKLKDMIDNLDALFSLGLVLNRTIGPLHRVPSSPSAFTHMIHSRFSSPETLRTYSAHPAHVDVVKEYVFPICDDVLVVDWVVDDLQGPMAPPPGSAMRVSLLKLKEGGAGAKDEVLGVVKESLGSQGNLDGVHQVTFGENISPMRAQGYSIVSLVLFHGVSELEAAAETNPVLEGSLAGEKIKEHLESAIVVDYVVQSSD</sequence>
<feature type="domain" description="Stress-response A/B barrel" evidence="3">
    <location>
        <begin position="179"/>
        <end position="277"/>
    </location>
</feature>
<dbReference type="SUPFAM" id="SSF54909">
    <property type="entry name" value="Dimeric alpha+beta barrel"/>
    <property type="match status" value="2"/>
</dbReference>
<gene>
    <name evidence="4" type="ORF">Tsubulata_027605</name>
</gene>
<keyword evidence="5" id="KW-1185">Reference proteome</keyword>
<protein>
    <recommendedName>
        <fullName evidence="3">Stress-response A/B barrel domain-containing protein</fullName>
    </recommendedName>
</protein>
<dbReference type="PANTHER" id="PTHR33178">
    <property type="match status" value="1"/>
</dbReference>
<evidence type="ECO:0000256" key="2">
    <source>
        <dbReference type="SAM" id="MobiDB-lite"/>
    </source>
</evidence>
<dbReference type="InterPro" id="IPR013097">
    <property type="entry name" value="Dabb"/>
</dbReference>
<dbReference type="InterPro" id="IPR011008">
    <property type="entry name" value="Dimeric_a/b-barrel"/>
</dbReference>
<organism evidence="4 5">
    <name type="scientific">Turnera subulata</name>
    <dbReference type="NCBI Taxonomy" id="218843"/>
    <lineage>
        <taxon>Eukaryota</taxon>
        <taxon>Viridiplantae</taxon>
        <taxon>Streptophyta</taxon>
        <taxon>Embryophyta</taxon>
        <taxon>Tracheophyta</taxon>
        <taxon>Spermatophyta</taxon>
        <taxon>Magnoliopsida</taxon>
        <taxon>eudicotyledons</taxon>
        <taxon>Gunneridae</taxon>
        <taxon>Pentapetalae</taxon>
        <taxon>rosids</taxon>
        <taxon>fabids</taxon>
        <taxon>Malpighiales</taxon>
        <taxon>Passifloraceae</taxon>
        <taxon>Turnera</taxon>
    </lineage>
</organism>
<name>A0A9Q0GCI4_9ROSI</name>
<dbReference type="Gene3D" id="3.30.70.100">
    <property type="match status" value="2"/>
</dbReference>
<evidence type="ECO:0000313" key="4">
    <source>
        <dbReference type="EMBL" id="KAJ4847713.1"/>
    </source>
</evidence>
<feature type="region of interest" description="Disordered" evidence="2">
    <location>
        <begin position="14"/>
        <end position="34"/>
    </location>
</feature>
<evidence type="ECO:0000313" key="5">
    <source>
        <dbReference type="Proteomes" id="UP001141552"/>
    </source>
</evidence>
<dbReference type="EMBL" id="JAKUCV010001090">
    <property type="protein sequence ID" value="KAJ4847713.1"/>
    <property type="molecule type" value="Genomic_DNA"/>
</dbReference>
<comment type="subunit">
    <text evidence="1">Homodimer.</text>
</comment>
<dbReference type="InterPro" id="IPR044662">
    <property type="entry name" value="HS1/DABB1-like"/>
</dbReference>
<evidence type="ECO:0000256" key="1">
    <source>
        <dbReference type="ARBA" id="ARBA00011738"/>
    </source>
</evidence>
<dbReference type="PROSITE" id="PS51502">
    <property type="entry name" value="S_R_A_B_BARREL"/>
    <property type="match status" value="2"/>
</dbReference>
<dbReference type="Proteomes" id="UP001141552">
    <property type="component" value="Unassembled WGS sequence"/>
</dbReference>
<reference evidence="4" key="1">
    <citation type="submission" date="2022-02" db="EMBL/GenBank/DDBJ databases">
        <authorList>
            <person name="Henning P.M."/>
            <person name="McCubbin A.G."/>
            <person name="Shore J.S."/>
        </authorList>
    </citation>
    <scope>NUCLEOTIDE SEQUENCE</scope>
    <source>
        <strain evidence="4">F60SS</strain>
        <tissue evidence="4">Leaves</tissue>
    </source>
</reference>
<evidence type="ECO:0000259" key="3">
    <source>
        <dbReference type="PROSITE" id="PS51502"/>
    </source>
</evidence>
<dbReference type="PANTHER" id="PTHR33178:SF3">
    <property type="entry name" value="STRESS-RESPONSE A_B BARREL DOMAIN-CONTAINING PROTEIN UP3"/>
    <property type="match status" value="1"/>
</dbReference>
<dbReference type="SMART" id="SM00886">
    <property type="entry name" value="Dabb"/>
    <property type="match status" value="1"/>
</dbReference>
<dbReference type="OrthoDB" id="42919at2759"/>
<reference evidence="4" key="2">
    <citation type="journal article" date="2023" name="Plants (Basel)">
        <title>Annotation of the Turnera subulata (Passifloraceae) Draft Genome Reveals the S-Locus Evolved after the Divergence of Turneroideae from Passifloroideae in a Stepwise Manner.</title>
        <authorList>
            <person name="Henning P.M."/>
            <person name="Roalson E.H."/>
            <person name="Mir W."/>
            <person name="McCubbin A.G."/>
            <person name="Shore J.S."/>
        </authorList>
    </citation>
    <scope>NUCLEOTIDE SEQUENCE</scope>
    <source>
        <strain evidence="4">F60SS</strain>
    </source>
</reference>